<keyword evidence="7" id="KW-0268">Exocytosis</keyword>
<dbReference type="GO" id="GO:0015031">
    <property type="term" value="P:protein transport"/>
    <property type="evidence" value="ECO:0007669"/>
    <property type="project" value="UniProtKB-KW"/>
</dbReference>
<dbReference type="GO" id="GO:0048471">
    <property type="term" value="C:perinuclear region of cytoplasm"/>
    <property type="evidence" value="ECO:0007669"/>
    <property type="project" value="UniProtKB-SubCell"/>
</dbReference>
<evidence type="ECO:0000256" key="5">
    <source>
        <dbReference type="ARBA" id="ARBA00017509"/>
    </source>
</evidence>
<feature type="region of interest" description="Disordered" evidence="9">
    <location>
        <begin position="255"/>
        <end position="300"/>
    </location>
</feature>
<reference evidence="11 12" key="1">
    <citation type="journal article" date="2024" name="Ann. Entomol. Soc. Am.">
        <title>Genomic analyses of the southern and eastern yellowjacket wasps (Hymenoptera: Vespidae) reveal evolutionary signatures of social life.</title>
        <authorList>
            <person name="Catto M.A."/>
            <person name="Caine P.B."/>
            <person name="Orr S.E."/>
            <person name="Hunt B.G."/>
            <person name="Goodisman M.A.D."/>
        </authorList>
    </citation>
    <scope>NUCLEOTIDE SEQUENCE [LARGE SCALE GENOMIC DNA]</scope>
    <source>
        <strain evidence="11">233</strain>
        <tissue evidence="11">Head and thorax</tissue>
    </source>
</reference>
<evidence type="ECO:0000256" key="9">
    <source>
        <dbReference type="SAM" id="MobiDB-lite"/>
    </source>
</evidence>
<dbReference type="InterPro" id="IPR011993">
    <property type="entry name" value="PH-like_dom_sf"/>
</dbReference>
<dbReference type="AlphaFoldDB" id="A0ABD2A8G4"/>
<feature type="compositionally biased region" description="Basic and acidic residues" evidence="9">
    <location>
        <begin position="263"/>
        <end position="274"/>
    </location>
</feature>
<dbReference type="InterPro" id="IPR016159">
    <property type="entry name" value="Cullin_repeat-like_dom_sf"/>
</dbReference>
<sequence>MAENLAKIFAAEDFNAERFVKDLSAQCVGADELRQQRAKIQELANNTSALLKRNVYQNYMQFIETAKEISHLESEMYQLSQLLSEQRSLLSTLGTTRTTGLMFEDLSESQQDNNNDNIAKEQEQKQKLIQLLENVEGAMNLAEIAGRVCLHEGSLLELDPVDGMPLKRIHAYLFNDVLMIASWLANGGRRGPPRYKMQAVYNLQSLAVVNIRDLGTVKLAFKLLAFPDTRVFQCATATSKKEWLDKCEQAKRAKLAQENGNNDADKNKLSKEKQSIPSRSMSLESNTLGVDDDEESEYHEPPPEWVLEVAEDLDSCIAQRHFEDAYSLLERARIYLKDTTMTPLLSEIQAKVNERGRALIDVLIKELELSSESKSLQGGGLRSARRIVRLLIQLNRSAQGCKLYLRLCSAMLKARVKRIKREGATVPYIRQLSAIAFSNIAEMAKEFLKLFPQSTNCTSGLVVWCSQEIKYLTSHLTSLLFIPQVSLSILAECIVAVRIKQICGFAITNYNILLLLSCIILQLTQLGMDFRYQLDGQLRSPLSKVIQDTSENYIDTVTKAQAAEDTWNPTNLQSSKNLQNLLLELDNLGIGIPKAYSTNDFWIALTNNTLAFSKLYVSFLEDCLSIATPELMQTIDTALLSLMRTQVQHLITSLNNPKLKQEKRMVQDNAAYVRDVVINRGLELYKSVTNRKFTKLLVLKEQIVLEPISPMKPKAAPRTSVPKYSSTEYI</sequence>
<accession>A0ABD2A8G4</accession>
<dbReference type="InterPro" id="IPR033961">
    <property type="entry name" value="Exo84"/>
</dbReference>
<evidence type="ECO:0000256" key="4">
    <source>
        <dbReference type="ARBA" id="ARBA00007210"/>
    </source>
</evidence>
<dbReference type="GO" id="GO:0030426">
    <property type="term" value="C:growth cone"/>
    <property type="evidence" value="ECO:0007669"/>
    <property type="project" value="UniProtKB-SubCell"/>
</dbReference>
<dbReference type="PANTHER" id="PTHR21426:SF12">
    <property type="entry name" value="EXOCYST COMPLEX COMPONENT 8"/>
    <property type="match status" value="1"/>
</dbReference>
<evidence type="ECO:0000256" key="7">
    <source>
        <dbReference type="ARBA" id="ARBA00022483"/>
    </source>
</evidence>
<dbReference type="Proteomes" id="UP001607302">
    <property type="component" value="Unassembled WGS sequence"/>
</dbReference>
<comment type="caution">
    <text evidence="11">The sequence shown here is derived from an EMBL/GenBank/DDBJ whole genome shotgun (WGS) entry which is preliminary data.</text>
</comment>
<protein>
    <recommendedName>
        <fullName evidence="5">Exocyst complex component 8</fullName>
    </recommendedName>
</protein>
<feature type="domain" description="PH" evidence="10">
    <location>
        <begin position="149"/>
        <end position="254"/>
    </location>
</feature>
<dbReference type="PANTHER" id="PTHR21426">
    <property type="entry name" value="EXOCYST COMPLEX COMPONENT 8"/>
    <property type="match status" value="1"/>
</dbReference>
<dbReference type="Gene3D" id="1.20.58.1210">
    <property type="entry name" value="Exo84p, N-terminal helical domain"/>
    <property type="match status" value="1"/>
</dbReference>
<dbReference type="InterPro" id="IPR001849">
    <property type="entry name" value="PH_domain"/>
</dbReference>
<dbReference type="Pfam" id="PF08700">
    <property type="entry name" value="VPS51_Exo84_N"/>
    <property type="match status" value="1"/>
</dbReference>
<evidence type="ECO:0000256" key="3">
    <source>
        <dbReference type="ARBA" id="ARBA00004624"/>
    </source>
</evidence>
<evidence type="ECO:0000256" key="2">
    <source>
        <dbReference type="ARBA" id="ARBA00004556"/>
    </source>
</evidence>
<evidence type="ECO:0000256" key="8">
    <source>
        <dbReference type="ARBA" id="ARBA00022927"/>
    </source>
</evidence>
<keyword evidence="12" id="KW-1185">Reference proteome</keyword>
<comment type="function">
    <text evidence="1">Component of the exocyst complex involved in the docking of exocytic vesicles with fusion sites on the plasma membrane.</text>
</comment>
<name>A0ABD2A8G4_VESSQ</name>
<dbReference type="Gene3D" id="1.20.58.1220">
    <property type="entry name" value="Exo84p, C-terminal helical domain"/>
    <property type="match status" value="1"/>
</dbReference>
<dbReference type="SMART" id="SM00233">
    <property type="entry name" value="PH"/>
    <property type="match status" value="1"/>
</dbReference>
<comment type="similarity">
    <text evidence="4">Belongs to the EXO84 family.</text>
</comment>
<dbReference type="Pfam" id="PF16528">
    <property type="entry name" value="Exo84_C"/>
    <property type="match status" value="1"/>
</dbReference>
<proteinExistence type="inferred from homology"/>
<dbReference type="EMBL" id="JAUDFV010000154">
    <property type="protein sequence ID" value="KAL2716904.1"/>
    <property type="molecule type" value="Genomic_DNA"/>
</dbReference>
<dbReference type="SUPFAM" id="SSF74788">
    <property type="entry name" value="Cullin repeat-like"/>
    <property type="match status" value="1"/>
</dbReference>
<dbReference type="InterPro" id="IPR042560">
    <property type="entry name" value="Exo84_C_2"/>
</dbReference>
<dbReference type="InterPro" id="IPR032403">
    <property type="entry name" value="Exo84_C"/>
</dbReference>
<dbReference type="CDD" id="cd01226">
    <property type="entry name" value="PH_RalBD_exo84"/>
    <property type="match status" value="1"/>
</dbReference>
<evidence type="ECO:0000259" key="10">
    <source>
        <dbReference type="SMART" id="SM00233"/>
    </source>
</evidence>
<organism evidence="11 12">
    <name type="scientific">Vespula squamosa</name>
    <name type="common">Southern yellow jacket</name>
    <name type="synonym">Wasp</name>
    <dbReference type="NCBI Taxonomy" id="30214"/>
    <lineage>
        <taxon>Eukaryota</taxon>
        <taxon>Metazoa</taxon>
        <taxon>Ecdysozoa</taxon>
        <taxon>Arthropoda</taxon>
        <taxon>Hexapoda</taxon>
        <taxon>Insecta</taxon>
        <taxon>Pterygota</taxon>
        <taxon>Neoptera</taxon>
        <taxon>Endopterygota</taxon>
        <taxon>Hymenoptera</taxon>
        <taxon>Apocrita</taxon>
        <taxon>Aculeata</taxon>
        <taxon>Vespoidea</taxon>
        <taxon>Vespidae</taxon>
        <taxon>Vespinae</taxon>
        <taxon>Vespula</taxon>
    </lineage>
</organism>
<evidence type="ECO:0000256" key="6">
    <source>
        <dbReference type="ARBA" id="ARBA00022448"/>
    </source>
</evidence>
<keyword evidence="8" id="KW-0653">Protein transport</keyword>
<dbReference type="Gene3D" id="2.30.29.30">
    <property type="entry name" value="Pleckstrin-homology domain (PH domain)/Phosphotyrosine-binding domain (PTB)"/>
    <property type="match status" value="1"/>
</dbReference>
<feature type="compositionally biased region" description="Polar residues" evidence="9">
    <location>
        <begin position="275"/>
        <end position="288"/>
    </location>
</feature>
<evidence type="ECO:0000256" key="1">
    <source>
        <dbReference type="ARBA" id="ARBA00002660"/>
    </source>
</evidence>
<dbReference type="GO" id="GO:0006887">
    <property type="term" value="P:exocytosis"/>
    <property type="evidence" value="ECO:0007669"/>
    <property type="project" value="UniProtKB-KW"/>
</dbReference>
<dbReference type="InterPro" id="IPR042561">
    <property type="entry name" value="Exo84_C_1"/>
</dbReference>
<evidence type="ECO:0000313" key="12">
    <source>
        <dbReference type="Proteomes" id="UP001607302"/>
    </source>
</evidence>
<keyword evidence="6" id="KW-0813">Transport</keyword>
<evidence type="ECO:0000313" key="11">
    <source>
        <dbReference type="EMBL" id="KAL2716904.1"/>
    </source>
</evidence>
<gene>
    <name evidence="11" type="ORF">V1478_014580</name>
</gene>
<dbReference type="SUPFAM" id="SSF50729">
    <property type="entry name" value="PH domain-like"/>
    <property type="match status" value="1"/>
</dbReference>
<comment type="subcellular location">
    <subcellularLocation>
        <location evidence="3">Cell projection</location>
        <location evidence="3">Growth cone</location>
    </subcellularLocation>
    <subcellularLocation>
        <location evidence="2">Cytoplasm</location>
        <location evidence="2">Perinuclear region</location>
    </subcellularLocation>
</comment>